<dbReference type="GeneID" id="301820519"/>
<dbReference type="InterPro" id="IPR006175">
    <property type="entry name" value="YjgF/YER057c/UK114"/>
</dbReference>
<proteinExistence type="predicted"/>
<dbReference type="GO" id="GO:0019239">
    <property type="term" value="F:deaminase activity"/>
    <property type="evidence" value="ECO:0007669"/>
    <property type="project" value="TreeGrafter"/>
</dbReference>
<dbReference type="EMBL" id="AP012603">
    <property type="protein sequence ID" value="BAM92809.1"/>
    <property type="molecule type" value="Genomic_DNA"/>
</dbReference>
<name>M4ZGC7_9BRAD</name>
<dbReference type="HOGENOM" id="CLU_100715_4_4_5"/>
<dbReference type="Proteomes" id="UP000011841">
    <property type="component" value="Chromosome"/>
</dbReference>
<dbReference type="GO" id="GO:0005829">
    <property type="term" value="C:cytosol"/>
    <property type="evidence" value="ECO:0007669"/>
    <property type="project" value="TreeGrafter"/>
</dbReference>
<dbReference type="Gene3D" id="3.30.1330.40">
    <property type="entry name" value="RutC-like"/>
    <property type="match status" value="1"/>
</dbReference>
<dbReference type="Pfam" id="PF01042">
    <property type="entry name" value="Ribonuc_L-PSP"/>
    <property type="match status" value="1"/>
</dbReference>
<dbReference type="InterPro" id="IPR035959">
    <property type="entry name" value="RutC-like_sf"/>
</dbReference>
<gene>
    <name evidence="1" type="ORF">S58_68430</name>
</gene>
<dbReference type="eggNOG" id="COG0251">
    <property type="taxonomic scope" value="Bacteria"/>
</dbReference>
<dbReference type="AlphaFoldDB" id="M4ZGC7"/>
<dbReference type="KEGG" id="aol:S58_68430"/>
<dbReference type="OrthoDB" id="9799840at2"/>
<dbReference type="PANTHER" id="PTHR11803">
    <property type="entry name" value="2-IMINOBUTANOATE/2-IMINOPROPANOATE DEAMINASE RIDA"/>
    <property type="match status" value="1"/>
</dbReference>
<reference evidence="1 2" key="1">
    <citation type="journal article" date="2013" name="Appl. Environ. Microbiol.">
        <title>Genome analysis suggests that the soil oligotrophic bacterium Agromonas oligotrophica (Bradyrhizobium oligotrophicum) is a nitrogen-fixing symbiont of Aeschynomene indica.</title>
        <authorList>
            <person name="Okubo T."/>
            <person name="Fukushima S."/>
            <person name="Itakura M."/>
            <person name="Oshima K."/>
            <person name="Longtonglang A."/>
            <person name="Teaumroong N."/>
            <person name="Mitsui H."/>
            <person name="Hattori M."/>
            <person name="Hattori R."/>
            <person name="Hattori T."/>
            <person name="Minamisawa K."/>
        </authorList>
    </citation>
    <scope>NUCLEOTIDE SEQUENCE [LARGE SCALE GENOMIC DNA]</scope>
    <source>
        <strain evidence="1 2">S58</strain>
    </source>
</reference>
<keyword evidence="2" id="KW-1185">Reference proteome</keyword>
<accession>M4ZGC7</accession>
<protein>
    <submittedName>
        <fullName evidence="1">Endoribonuclease L-PSP</fullName>
    </submittedName>
</protein>
<dbReference type="STRING" id="1245469.S58_68430"/>
<sequence>MNKRTLNAADAPQPSGGYSQVCEISNPTRWAFVSGQIPQSAEGVVPSDFGSQARLAWRNVEAQLRAADMTLDNVVKVTTYLSDRQYSAENRDVRNEVLGERSPALTVIIAGIFDSAWLLEIEAVAAA</sequence>
<dbReference type="PATRIC" id="fig|1245469.3.peg.7001"/>
<dbReference type="CDD" id="cd00448">
    <property type="entry name" value="YjgF_YER057c_UK114_family"/>
    <property type="match status" value="1"/>
</dbReference>
<dbReference type="RefSeq" id="WP_015669886.1">
    <property type="nucleotide sequence ID" value="NC_020453.1"/>
</dbReference>
<organism evidence="1 2">
    <name type="scientific">Bradyrhizobium oligotrophicum S58</name>
    <dbReference type="NCBI Taxonomy" id="1245469"/>
    <lineage>
        <taxon>Bacteria</taxon>
        <taxon>Pseudomonadati</taxon>
        <taxon>Pseudomonadota</taxon>
        <taxon>Alphaproteobacteria</taxon>
        <taxon>Hyphomicrobiales</taxon>
        <taxon>Nitrobacteraceae</taxon>
        <taxon>Bradyrhizobium</taxon>
    </lineage>
</organism>
<dbReference type="PANTHER" id="PTHR11803:SF44">
    <property type="entry name" value="RUTC FAMILY PROTEIN YJGH"/>
    <property type="match status" value="1"/>
</dbReference>
<dbReference type="SUPFAM" id="SSF55298">
    <property type="entry name" value="YjgF-like"/>
    <property type="match status" value="1"/>
</dbReference>
<evidence type="ECO:0000313" key="2">
    <source>
        <dbReference type="Proteomes" id="UP000011841"/>
    </source>
</evidence>
<evidence type="ECO:0000313" key="1">
    <source>
        <dbReference type="EMBL" id="BAM92809.1"/>
    </source>
</evidence>